<gene>
    <name evidence="1" type="ORF">METZ01_LOCUS69229</name>
</gene>
<proteinExistence type="predicted"/>
<name>A0A381TJT3_9ZZZZ</name>
<dbReference type="AlphaFoldDB" id="A0A381TJT3"/>
<reference evidence="1" key="1">
    <citation type="submission" date="2018-05" db="EMBL/GenBank/DDBJ databases">
        <authorList>
            <person name="Lanie J.A."/>
            <person name="Ng W.-L."/>
            <person name="Kazmierczak K.M."/>
            <person name="Andrzejewski T.M."/>
            <person name="Davidsen T.M."/>
            <person name="Wayne K.J."/>
            <person name="Tettelin H."/>
            <person name="Glass J.I."/>
            <person name="Rusch D."/>
            <person name="Podicherti R."/>
            <person name="Tsui H.-C.T."/>
            <person name="Winkler M.E."/>
        </authorList>
    </citation>
    <scope>NUCLEOTIDE SEQUENCE</scope>
</reference>
<sequence length="48" mass="4920">GLQEVDQASAADAFGFPTIPLEATVAETVTWLHSAGYLSDEQAGNLAG</sequence>
<feature type="non-terminal residue" evidence="1">
    <location>
        <position position="1"/>
    </location>
</feature>
<organism evidence="1">
    <name type="scientific">marine metagenome</name>
    <dbReference type="NCBI Taxonomy" id="408172"/>
    <lineage>
        <taxon>unclassified sequences</taxon>
        <taxon>metagenomes</taxon>
        <taxon>ecological metagenomes</taxon>
    </lineage>
</organism>
<evidence type="ECO:0008006" key="2">
    <source>
        <dbReference type="Google" id="ProtNLM"/>
    </source>
</evidence>
<accession>A0A381TJT3</accession>
<dbReference type="EMBL" id="UINC01004720">
    <property type="protein sequence ID" value="SVA16375.1"/>
    <property type="molecule type" value="Genomic_DNA"/>
</dbReference>
<protein>
    <recommendedName>
        <fullName evidence="2">NAD-dependent epimerase/dehydratase domain-containing protein</fullName>
    </recommendedName>
</protein>
<evidence type="ECO:0000313" key="1">
    <source>
        <dbReference type="EMBL" id="SVA16375.1"/>
    </source>
</evidence>